<dbReference type="RefSeq" id="XP_052947248.1">
    <property type="nucleotide sequence ID" value="XM_053088482.1"/>
</dbReference>
<dbReference type="GeneID" id="77727687"/>
<comment type="caution">
    <text evidence="1">The sequence shown here is derived from an EMBL/GenBank/DDBJ whole genome shotgun (WGS) entry which is preliminary data.</text>
</comment>
<keyword evidence="2" id="KW-1185">Reference proteome</keyword>
<protein>
    <submittedName>
        <fullName evidence="1">Uncharacterized protein</fullName>
    </submittedName>
</protein>
<dbReference type="AlphaFoldDB" id="A0AA38LXJ4"/>
<proteinExistence type="predicted"/>
<dbReference type="EMBL" id="JAKWFO010000004">
    <property type="protein sequence ID" value="KAI9637471.1"/>
    <property type="molecule type" value="Genomic_DNA"/>
</dbReference>
<evidence type="ECO:0000313" key="2">
    <source>
        <dbReference type="Proteomes" id="UP001164286"/>
    </source>
</evidence>
<evidence type="ECO:0000313" key="1">
    <source>
        <dbReference type="EMBL" id="KAI9637471.1"/>
    </source>
</evidence>
<accession>A0AA38LXJ4</accession>
<reference evidence="1" key="1">
    <citation type="journal article" date="2022" name="G3 (Bethesda)">
        <title>High quality genome of the basidiomycete yeast Dioszegia hungarica PDD-24b-2 isolated from cloud water.</title>
        <authorList>
            <person name="Jarrige D."/>
            <person name="Haridas S."/>
            <person name="Bleykasten-Grosshans C."/>
            <person name="Joly M."/>
            <person name="Nadalig T."/>
            <person name="Sancelme M."/>
            <person name="Vuilleumier S."/>
            <person name="Grigoriev I.V."/>
            <person name="Amato P."/>
            <person name="Bringel F."/>
        </authorList>
    </citation>
    <scope>NUCLEOTIDE SEQUENCE</scope>
    <source>
        <strain evidence="1">PDD-24b-2</strain>
    </source>
</reference>
<dbReference type="Proteomes" id="UP001164286">
    <property type="component" value="Unassembled WGS sequence"/>
</dbReference>
<name>A0AA38LXJ4_9TREE</name>
<gene>
    <name evidence="1" type="ORF">MKK02DRAFT_32310</name>
</gene>
<organism evidence="1 2">
    <name type="scientific">Dioszegia hungarica</name>
    <dbReference type="NCBI Taxonomy" id="4972"/>
    <lineage>
        <taxon>Eukaryota</taxon>
        <taxon>Fungi</taxon>
        <taxon>Dikarya</taxon>
        <taxon>Basidiomycota</taxon>
        <taxon>Agaricomycotina</taxon>
        <taxon>Tremellomycetes</taxon>
        <taxon>Tremellales</taxon>
        <taxon>Bulleribasidiaceae</taxon>
        <taxon>Dioszegia</taxon>
    </lineage>
</organism>
<sequence length="278" mass="30827">MSHEGDAARAFLRRPLSLIFHRLTRLQELATYESSPLITSTMSDASDALDPFEIVHTTVMDRAKAKTFLEHSRRIKTLIQRLREDSTLLDDDQPLLCPPADDRSVEMFRELESEIAGAQSQITALFNRKIAQDDLRMLTQVPQSHPWLETACAWLSSHGGSERSKLFPMVMAETISRLDLLDTQLANIAVDHRDGSYPRNCTSCSRGFSCRPELWQRAVALELSLRSASAVSRSLRGDDTDLAKLLGLSQSQAAGKMTIARRAGGQGKQGAETAADDD</sequence>